<dbReference type="Gene3D" id="3.40.225.10">
    <property type="entry name" value="Class II aldolase/adducin N-terminal domain"/>
    <property type="match status" value="1"/>
</dbReference>
<evidence type="ECO:0000256" key="2">
    <source>
        <dbReference type="ARBA" id="ARBA00023239"/>
    </source>
</evidence>
<evidence type="ECO:0000313" key="5">
    <source>
        <dbReference type="Proteomes" id="UP000461880"/>
    </source>
</evidence>
<name>A0A7X2NU27_9FIRM</name>
<dbReference type="InterPro" id="IPR050197">
    <property type="entry name" value="Aldolase_class_II_sugar_metab"/>
</dbReference>
<sequence length="221" mass="24574">MLEELKEQVMEVAKTAQRDGLCRHKSGNFSARDLESGLVVITPTGVDREKMVLQDMVVMNMDAEVVESVNGLKPTSEAMMHLAIYRTRKDVTAIVHTHSKFATVFAVLNKPIPALVYEMFHLGNADEIIPVAPYARPGTMALAESVIEPVKHHDAFLLQAHGDVTVDEASIEEAYLKACYVEEIAELYEHALLLNQGKEPEVLPAEELQKWGYPAEIHLGK</sequence>
<dbReference type="PANTHER" id="PTHR22789">
    <property type="entry name" value="FUCULOSE PHOSPHATE ALDOLASE"/>
    <property type="match status" value="1"/>
</dbReference>
<dbReference type="InterPro" id="IPR001303">
    <property type="entry name" value="Aldolase_II/adducin_N"/>
</dbReference>
<keyword evidence="5" id="KW-1185">Reference proteome</keyword>
<evidence type="ECO:0000313" key="4">
    <source>
        <dbReference type="EMBL" id="MSS59296.1"/>
    </source>
</evidence>
<evidence type="ECO:0000256" key="1">
    <source>
        <dbReference type="ARBA" id="ARBA00022723"/>
    </source>
</evidence>
<dbReference type="InterPro" id="IPR036409">
    <property type="entry name" value="Aldolase_II/adducin_N_sf"/>
</dbReference>
<dbReference type="AlphaFoldDB" id="A0A7X2NU27"/>
<dbReference type="EMBL" id="VUMN01000027">
    <property type="protein sequence ID" value="MSS59296.1"/>
    <property type="molecule type" value="Genomic_DNA"/>
</dbReference>
<dbReference type="GO" id="GO:0016832">
    <property type="term" value="F:aldehyde-lyase activity"/>
    <property type="evidence" value="ECO:0007669"/>
    <property type="project" value="TreeGrafter"/>
</dbReference>
<dbReference type="GO" id="GO:0019323">
    <property type="term" value="P:pentose catabolic process"/>
    <property type="evidence" value="ECO:0007669"/>
    <property type="project" value="TreeGrafter"/>
</dbReference>
<organism evidence="4 5">
    <name type="scientific">Stecheria intestinalis</name>
    <dbReference type="NCBI Taxonomy" id="2606630"/>
    <lineage>
        <taxon>Bacteria</taxon>
        <taxon>Bacillati</taxon>
        <taxon>Bacillota</taxon>
        <taxon>Erysipelotrichia</taxon>
        <taxon>Erysipelotrichales</taxon>
        <taxon>Erysipelotrichaceae</taxon>
        <taxon>Stecheria</taxon>
    </lineage>
</organism>
<keyword evidence="2" id="KW-0456">Lyase</keyword>
<keyword evidence="1" id="KW-0479">Metal-binding</keyword>
<dbReference type="RefSeq" id="WP_154505512.1">
    <property type="nucleotide sequence ID" value="NZ_VUMN01000027.1"/>
</dbReference>
<comment type="caution">
    <text evidence="4">The sequence shown here is derived from an EMBL/GenBank/DDBJ whole genome shotgun (WGS) entry which is preliminary data.</text>
</comment>
<dbReference type="Proteomes" id="UP000461880">
    <property type="component" value="Unassembled WGS sequence"/>
</dbReference>
<dbReference type="GO" id="GO:0046872">
    <property type="term" value="F:metal ion binding"/>
    <property type="evidence" value="ECO:0007669"/>
    <property type="project" value="UniProtKB-KW"/>
</dbReference>
<dbReference type="GO" id="GO:0005829">
    <property type="term" value="C:cytosol"/>
    <property type="evidence" value="ECO:0007669"/>
    <property type="project" value="TreeGrafter"/>
</dbReference>
<dbReference type="SMART" id="SM01007">
    <property type="entry name" value="Aldolase_II"/>
    <property type="match status" value="1"/>
</dbReference>
<dbReference type="Pfam" id="PF00596">
    <property type="entry name" value="Aldolase_II"/>
    <property type="match status" value="1"/>
</dbReference>
<feature type="domain" description="Class II aldolase/adducin N-terminal" evidence="3">
    <location>
        <begin position="7"/>
        <end position="189"/>
    </location>
</feature>
<evidence type="ECO:0000259" key="3">
    <source>
        <dbReference type="SMART" id="SM01007"/>
    </source>
</evidence>
<protein>
    <submittedName>
        <fullName evidence="4">Class II aldolase/adducin family protein</fullName>
    </submittedName>
</protein>
<gene>
    <name evidence="4" type="ORF">FYJ51_10370</name>
</gene>
<reference evidence="4 5" key="1">
    <citation type="submission" date="2019-08" db="EMBL/GenBank/DDBJ databases">
        <title>In-depth cultivation of the pig gut microbiome towards novel bacterial diversity and tailored functional studies.</title>
        <authorList>
            <person name="Wylensek D."/>
            <person name="Hitch T.C.A."/>
            <person name="Clavel T."/>
        </authorList>
    </citation>
    <scope>NUCLEOTIDE SEQUENCE [LARGE SCALE GENOMIC DNA]</scope>
    <source>
        <strain evidence="4 5">Oil+RF-744-GAM-WT-6</strain>
    </source>
</reference>
<accession>A0A7X2NU27</accession>
<proteinExistence type="predicted"/>
<dbReference type="PANTHER" id="PTHR22789:SF0">
    <property type="entry name" value="3-OXO-TETRONATE 4-PHOSPHATE DECARBOXYLASE-RELATED"/>
    <property type="match status" value="1"/>
</dbReference>
<dbReference type="SUPFAM" id="SSF53639">
    <property type="entry name" value="AraD/HMP-PK domain-like"/>
    <property type="match status" value="1"/>
</dbReference>